<dbReference type="Pfam" id="PF14581">
    <property type="entry name" value="SseB_C"/>
    <property type="match status" value="1"/>
</dbReference>
<dbReference type="Proteomes" id="UP000293380">
    <property type="component" value="Unassembled WGS sequence"/>
</dbReference>
<dbReference type="RefSeq" id="WP_130958782.1">
    <property type="nucleotide sequence ID" value="NZ_SITD01000014.1"/>
</dbReference>
<dbReference type="EMBL" id="SITD01000014">
    <property type="protein sequence ID" value="TBM32945.1"/>
    <property type="molecule type" value="Genomic_DNA"/>
</dbReference>
<protein>
    <recommendedName>
        <fullName evidence="1">SseB protein C-terminal domain-containing protein</fullName>
    </recommendedName>
</protein>
<evidence type="ECO:0000313" key="2">
    <source>
        <dbReference type="EMBL" id="TBM32945.1"/>
    </source>
</evidence>
<sequence>MLTTEFNIKDEKFTMGFPIIAQINAIAQLNENEDLSEHCYNIFQSFCDQTFWILGEHKPTSDGKSEFSAVYHTLPETGDNIIYSYLSVDENTQPECLPAIQESSDTTQWIAINGFVILKLATMERFALVVTENSDNYAILEHGQIMSLIIAVEAKNEEIELNQPQKAITALDMPLDFCRQLYLYCSGQKEIYTCRLALVNITASTSGFDNFTLLMLLDCGDKERTHKHFAEIKKNYMSLLPMNIELIFLTSDSSSHFNQLANLIHEAKPFYSKQDSQGFFAKLKRRLRHPLPIALVFKE</sequence>
<evidence type="ECO:0000313" key="3">
    <source>
        <dbReference type="Proteomes" id="UP000293380"/>
    </source>
</evidence>
<reference evidence="2 3" key="1">
    <citation type="submission" date="2019-02" db="EMBL/GenBank/DDBJ databases">
        <title>Comparative genomic analysis of the Hafnia genus genomes.</title>
        <authorList>
            <person name="Zhiqiu Y."/>
            <person name="Chao Y."/>
            <person name="Yuhui D."/>
            <person name="Di H."/>
            <person name="Bin L."/>
        </authorList>
    </citation>
    <scope>NUCLEOTIDE SEQUENCE [LARGE SCALE GENOMIC DNA]</scope>
    <source>
        <strain evidence="2 3">PCM_1194</strain>
    </source>
</reference>
<organism evidence="2 3">
    <name type="scientific">Hafnia paralvei</name>
    <dbReference type="NCBI Taxonomy" id="546367"/>
    <lineage>
        <taxon>Bacteria</taxon>
        <taxon>Pseudomonadati</taxon>
        <taxon>Pseudomonadota</taxon>
        <taxon>Gammaproteobacteria</taxon>
        <taxon>Enterobacterales</taxon>
        <taxon>Hafniaceae</taxon>
        <taxon>Hafnia</taxon>
    </lineage>
</organism>
<dbReference type="InterPro" id="IPR027945">
    <property type="entry name" value="SseB_C"/>
</dbReference>
<dbReference type="AlphaFoldDB" id="A0A4Q9EYM1"/>
<gene>
    <name evidence="2" type="ORF">EYY89_00435</name>
</gene>
<name>A0A4Q9EYM1_9GAMM</name>
<evidence type="ECO:0000259" key="1">
    <source>
        <dbReference type="Pfam" id="PF14581"/>
    </source>
</evidence>
<feature type="domain" description="SseB protein C-terminal" evidence="1">
    <location>
        <begin position="155"/>
        <end position="273"/>
    </location>
</feature>
<proteinExistence type="predicted"/>
<accession>A0A4Q9EYM1</accession>
<comment type="caution">
    <text evidence="2">The sequence shown here is derived from an EMBL/GenBank/DDBJ whole genome shotgun (WGS) entry which is preliminary data.</text>
</comment>